<dbReference type="Proteomes" id="UP000005090">
    <property type="component" value="Chromosome"/>
</dbReference>
<dbReference type="EMBL" id="CM001475">
    <property type="protein sequence ID" value="EIC28190.1"/>
    <property type="molecule type" value="Genomic_DNA"/>
</dbReference>
<dbReference type="STRING" id="686340.Metal_0331"/>
<evidence type="ECO:0000256" key="1">
    <source>
        <dbReference type="SAM" id="Phobius"/>
    </source>
</evidence>
<name>H8GLZ4_METAL</name>
<feature type="transmembrane region" description="Helical" evidence="1">
    <location>
        <begin position="194"/>
        <end position="213"/>
    </location>
</feature>
<evidence type="ECO:0000313" key="2">
    <source>
        <dbReference type="EMBL" id="EIC28190.1"/>
    </source>
</evidence>
<feature type="transmembrane region" description="Helical" evidence="1">
    <location>
        <begin position="138"/>
        <end position="158"/>
    </location>
</feature>
<feature type="transmembrane region" description="Helical" evidence="1">
    <location>
        <begin position="12"/>
        <end position="30"/>
    </location>
</feature>
<keyword evidence="1" id="KW-0812">Transmembrane</keyword>
<feature type="transmembrane region" description="Helical" evidence="1">
    <location>
        <begin position="386"/>
        <end position="408"/>
    </location>
</feature>
<dbReference type="HOGENOM" id="CLU_050033_0_0_6"/>
<dbReference type="RefSeq" id="WP_005368977.1">
    <property type="nucleotide sequence ID" value="NZ_CM001475.1"/>
</dbReference>
<keyword evidence="3" id="KW-1185">Reference proteome</keyword>
<reference evidence="2 3" key="1">
    <citation type="journal article" date="2013" name="Genome Announc.">
        <title>Genome Sequence of the Obligate Gammaproteobacterial Methanotroph Methylomicrobium album Strain BG8.</title>
        <authorList>
            <person name="Kits K.D."/>
            <person name="Kalyuzhnaya M.G."/>
            <person name="Klotz M.G."/>
            <person name="Jetten M.S."/>
            <person name="Op den Camp H.J."/>
            <person name="Vuilleumier S."/>
            <person name="Bringel F."/>
            <person name="Dispirito A.A."/>
            <person name="Murrell J.C."/>
            <person name="Bruce D."/>
            <person name="Cheng J.F."/>
            <person name="Copeland A."/>
            <person name="Goodwin L."/>
            <person name="Hauser L."/>
            <person name="Lajus A."/>
            <person name="Land M.L."/>
            <person name="Lapidus A."/>
            <person name="Lucas S."/>
            <person name="Medigue C."/>
            <person name="Pitluck S."/>
            <person name="Woyke T."/>
            <person name="Zeytun A."/>
            <person name="Stein L.Y."/>
        </authorList>
    </citation>
    <scope>NUCLEOTIDE SEQUENCE [LARGE SCALE GENOMIC DNA]</scope>
    <source>
        <strain evidence="2 3">BG8</strain>
    </source>
</reference>
<feature type="transmembrane region" description="Helical" evidence="1">
    <location>
        <begin position="265"/>
        <end position="286"/>
    </location>
</feature>
<keyword evidence="1" id="KW-0472">Membrane</keyword>
<feature type="transmembrane region" description="Helical" evidence="1">
    <location>
        <begin position="353"/>
        <end position="371"/>
    </location>
</feature>
<sequence>MEDKIQDPSSLNPLALGLLLTLASLIWVLPRRQAFSPVLIMIGLMPMGQQIVVMGLHFHLFRILLLCGLLRVVARGEFARLNWTGIDRLFVGWIGATVVMGSLSKPSTQLLINRLGDAYNALGCYFFARCVLAEFDDVVASVRALAYITLPIAAFMLVENRTSHNLLAVFGGVSEITAMRDGHLRCQGAFRHPILAGVFGATQFPLFAALWWYDRRSRKLAALAMVSSLAIIGTAHSSGGLLAFLSCLAGLALWRFRKAMPWLRWGSLAAIIGLAMVMKAPVWYLLARMSEITGGTGWHRAWLIDQAIGHFDEWWLFGTTFTAHWGPAGEVTPADPNMMDITNHYIMEGVKGGILKLGLFLAIIVACFRALGRRLSAFPAVSPDQFLVWAMGVSFFAHCLSFISANYFDQTVLVWFWLEGAIVCVAHARSTPAEARTAVPIRAVYPQFRYRVEREATAGSLPEKQY</sequence>
<accession>H8GLZ4</accession>
<proteinExistence type="predicted"/>
<feature type="transmembrane region" description="Helical" evidence="1">
    <location>
        <begin position="220"/>
        <end position="253"/>
    </location>
</feature>
<gene>
    <name evidence="2" type="ORF">Metal_0331</name>
</gene>
<dbReference type="eggNOG" id="ENOG502ZANY">
    <property type="taxonomic scope" value="Bacteria"/>
</dbReference>
<organism evidence="2 3">
    <name type="scientific">Methylomicrobium album BG8</name>
    <dbReference type="NCBI Taxonomy" id="686340"/>
    <lineage>
        <taxon>Bacteria</taxon>
        <taxon>Pseudomonadati</taxon>
        <taxon>Pseudomonadota</taxon>
        <taxon>Gammaproteobacteria</taxon>
        <taxon>Methylococcales</taxon>
        <taxon>Methylococcaceae</taxon>
        <taxon>Methylomicrobium</taxon>
    </lineage>
</organism>
<dbReference type="AlphaFoldDB" id="H8GLZ4"/>
<evidence type="ECO:0008006" key="4">
    <source>
        <dbReference type="Google" id="ProtNLM"/>
    </source>
</evidence>
<protein>
    <recommendedName>
        <fullName evidence="4">Lipid A core-O-antigen ligase-like enyme</fullName>
    </recommendedName>
</protein>
<feature type="transmembrane region" description="Helical" evidence="1">
    <location>
        <begin position="51"/>
        <end position="74"/>
    </location>
</feature>
<evidence type="ECO:0000313" key="3">
    <source>
        <dbReference type="Proteomes" id="UP000005090"/>
    </source>
</evidence>
<keyword evidence="1" id="KW-1133">Transmembrane helix</keyword>